<dbReference type="CDD" id="cd00130">
    <property type="entry name" value="PAS"/>
    <property type="match status" value="1"/>
</dbReference>
<dbReference type="InterPro" id="IPR043128">
    <property type="entry name" value="Rev_trsase/Diguanyl_cyclase"/>
</dbReference>
<dbReference type="Proteomes" id="UP001454086">
    <property type="component" value="Unassembled WGS sequence"/>
</dbReference>
<dbReference type="RefSeq" id="WP_008717269.1">
    <property type="nucleotide sequence ID" value="NZ_JBBMFM010000043.1"/>
</dbReference>
<reference evidence="2 3" key="1">
    <citation type="submission" date="2024-03" db="EMBL/GenBank/DDBJ databases">
        <title>Human intestinal bacterial collection.</title>
        <authorList>
            <person name="Pauvert C."/>
            <person name="Hitch T.C.A."/>
            <person name="Clavel T."/>
        </authorList>
    </citation>
    <scope>NUCLEOTIDE SEQUENCE [LARGE SCALE GENOMIC DNA]</scope>
    <source>
        <strain evidence="2 3">CLA-SR-H021</strain>
    </source>
</reference>
<dbReference type="Pfam" id="PF13426">
    <property type="entry name" value="PAS_9"/>
    <property type="match status" value="3"/>
</dbReference>
<dbReference type="InterPro" id="IPR000160">
    <property type="entry name" value="GGDEF_dom"/>
</dbReference>
<dbReference type="Pfam" id="PF00990">
    <property type="entry name" value="GGDEF"/>
    <property type="match status" value="1"/>
</dbReference>
<organism evidence="2 3">
    <name type="scientific">Enterocloster hominis</name>
    <name type="common">ex Hitch et al. 2024</name>
    <dbReference type="NCBI Taxonomy" id="1917870"/>
    <lineage>
        <taxon>Bacteria</taxon>
        <taxon>Bacillati</taxon>
        <taxon>Bacillota</taxon>
        <taxon>Clostridia</taxon>
        <taxon>Lachnospirales</taxon>
        <taxon>Lachnospiraceae</taxon>
        <taxon>Enterocloster</taxon>
    </lineage>
</organism>
<accession>A0ABV1D616</accession>
<evidence type="ECO:0000313" key="2">
    <source>
        <dbReference type="EMBL" id="MEQ2425839.1"/>
    </source>
</evidence>
<dbReference type="InterPro" id="IPR029016">
    <property type="entry name" value="GAF-like_dom_sf"/>
</dbReference>
<dbReference type="EC" id="2.7.7.65" evidence="2"/>
<dbReference type="Gene3D" id="3.30.450.40">
    <property type="match status" value="1"/>
</dbReference>
<dbReference type="GO" id="GO:0052621">
    <property type="term" value="F:diguanylate cyclase activity"/>
    <property type="evidence" value="ECO:0007669"/>
    <property type="project" value="UniProtKB-EC"/>
</dbReference>
<dbReference type="InterPro" id="IPR029787">
    <property type="entry name" value="Nucleotide_cyclase"/>
</dbReference>
<dbReference type="NCBIfam" id="TIGR00254">
    <property type="entry name" value="GGDEF"/>
    <property type="match status" value="1"/>
</dbReference>
<dbReference type="SUPFAM" id="SSF55073">
    <property type="entry name" value="Nucleotide cyclase"/>
    <property type="match status" value="1"/>
</dbReference>
<dbReference type="PROSITE" id="PS50887">
    <property type="entry name" value="GGDEF"/>
    <property type="match status" value="1"/>
</dbReference>
<keyword evidence="3" id="KW-1185">Reference proteome</keyword>
<dbReference type="Gene3D" id="3.30.70.270">
    <property type="match status" value="1"/>
</dbReference>
<dbReference type="InterPro" id="IPR052155">
    <property type="entry name" value="Biofilm_reg_signaling"/>
</dbReference>
<dbReference type="Gene3D" id="3.30.450.20">
    <property type="entry name" value="PAS domain"/>
    <property type="match status" value="2"/>
</dbReference>
<evidence type="ECO:0000259" key="1">
    <source>
        <dbReference type="PROSITE" id="PS50887"/>
    </source>
</evidence>
<feature type="domain" description="GGDEF" evidence="1">
    <location>
        <begin position="423"/>
        <end position="556"/>
    </location>
</feature>
<comment type="caution">
    <text evidence="2">The sequence shown here is derived from an EMBL/GenBank/DDBJ whole genome shotgun (WGS) entry which is preliminary data.</text>
</comment>
<keyword evidence="2" id="KW-0808">Transferase</keyword>
<dbReference type="PANTHER" id="PTHR44757:SF2">
    <property type="entry name" value="BIOFILM ARCHITECTURE MAINTENANCE PROTEIN MBAA"/>
    <property type="match status" value="1"/>
</dbReference>
<gene>
    <name evidence="2" type="ORF">WMQ36_12735</name>
</gene>
<proteinExistence type="predicted"/>
<dbReference type="CDD" id="cd01949">
    <property type="entry name" value="GGDEF"/>
    <property type="match status" value="1"/>
</dbReference>
<dbReference type="EMBL" id="JBBMFM010000043">
    <property type="protein sequence ID" value="MEQ2425839.1"/>
    <property type="molecule type" value="Genomic_DNA"/>
</dbReference>
<evidence type="ECO:0000313" key="3">
    <source>
        <dbReference type="Proteomes" id="UP001454086"/>
    </source>
</evidence>
<dbReference type="SUPFAM" id="SSF55781">
    <property type="entry name" value="GAF domain-like"/>
    <property type="match status" value="1"/>
</dbReference>
<dbReference type="InterPro" id="IPR000014">
    <property type="entry name" value="PAS"/>
</dbReference>
<sequence length="750" mass="86448">MMTQPGRMMMTEDILGLLGNGISKHYMDDPLSIIWCNPAFYKMLGYKEEDFLREYPDFRRYYGMEPGVFDGMKACFEETYAQGRGSAVYQAPMTVCNGESIWVEMNGTIVESPEGGPPILYILYSDISKWMLEQERQGRSREKETGNFRWMMSEYAGNVYISDMDTYELLYLNKHASETLQVHADALIGRKCYEVIQGRSSPCPFCTNQYLEEDGTYEWEFYNPNLKRTFIIKDRMINWEGRRARIELSYDMYSTEYKLAKKDQEREAILKTVPAGMIRLDIRDYRTVLWYNDIFLKMIGYTKVQFEEELHNQCTYMNPDDFKRAVKLARGLKQSGENVVLEARAYTRSREERIWTVTLCYISGDDSWDGIPSIYSVGLDVTEERRKMETLRHRAEKDALTGIYNREETEHQIGTYLMSNPDTMGALFMIDTDNFKQINDTQGHMIGDVVLTEIASGMKKLMRESDVVGRIGGDEFTVFMKDITSAEDAEEKAEELLHLFRHLFESEKSPIKVSCSMGIAIYPKDGASFKEIYASADKALYQAKSKGKNNYVIYNDGTAADMGGSGLSSIGAAIDSERQYAEGFDNLARYVFRNLYQTKDFDRTVNMVLEIVGKQFDVSRVYIFENTEDGQYGSNTYEWCNEGITSKMAGLQNANYKEHGDYQTLFDENMIFYCRDIHSLKPEHEALFSSQGICSVLQCAFEADAVFAGFVGFDECTGLRLWTQEEVSTLQLISQILSMFLIQNKRNRRI</sequence>
<name>A0ABV1D616_9FIRM</name>
<dbReference type="InterPro" id="IPR035965">
    <property type="entry name" value="PAS-like_dom_sf"/>
</dbReference>
<keyword evidence="2" id="KW-0548">Nucleotidyltransferase</keyword>
<dbReference type="SUPFAM" id="SSF55785">
    <property type="entry name" value="PYP-like sensor domain (PAS domain)"/>
    <property type="match status" value="2"/>
</dbReference>
<dbReference type="SMART" id="SM00267">
    <property type="entry name" value="GGDEF"/>
    <property type="match status" value="1"/>
</dbReference>
<dbReference type="PANTHER" id="PTHR44757">
    <property type="entry name" value="DIGUANYLATE CYCLASE DGCP"/>
    <property type="match status" value="1"/>
</dbReference>
<protein>
    <submittedName>
        <fullName evidence="2">Diguanylate cyclase</fullName>
        <ecNumber evidence="2">2.7.7.65</ecNumber>
    </submittedName>
</protein>